<dbReference type="SUPFAM" id="SSF51735">
    <property type="entry name" value="NAD(P)-binding Rossmann-fold domains"/>
    <property type="match status" value="2"/>
</dbReference>
<dbReference type="InterPro" id="IPR036291">
    <property type="entry name" value="NAD(P)-bd_dom_sf"/>
</dbReference>
<feature type="region of interest" description="Disordered" evidence="3">
    <location>
        <begin position="360"/>
        <end position="384"/>
    </location>
</feature>
<evidence type="ECO:0000313" key="5">
    <source>
        <dbReference type="EMBL" id="MFG1372203.1"/>
    </source>
</evidence>
<dbReference type="PROSITE" id="PS00455">
    <property type="entry name" value="AMP_BINDING"/>
    <property type="match status" value="1"/>
</dbReference>
<dbReference type="InterPro" id="IPR020845">
    <property type="entry name" value="AMP-binding_CS"/>
</dbReference>
<dbReference type="InterPro" id="IPR045851">
    <property type="entry name" value="AMP-bd_C_sf"/>
</dbReference>
<dbReference type="SMART" id="SM00824">
    <property type="entry name" value="PKS_TE"/>
    <property type="match status" value="1"/>
</dbReference>
<dbReference type="EMBL" id="JBAFVH010000004">
    <property type="protein sequence ID" value="MFG1372203.1"/>
    <property type="molecule type" value="Genomic_DNA"/>
</dbReference>
<feature type="compositionally biased region" description="Basic and acidic residues" evidence="3">
    <location>
        <begin position="371"/>
        <end position="384"/>
    </location>
</feature>
<evidence type="ECO:0000313" key="6">
    <source>
        <dbReference type="Proteomes" id="UP001604002"/>
    </source>
</evidence>
<dbReference type="Gene3D" id="3.40.50.720">
    <property type="entry name" value="NAD(P)-binding Rossmann-like Domain"/>
    <property type="match status" value="1"/>
</dbReference>
<dbReference type="InterPro" id="IPR020802">
    <property type="entry name" value="TesA-like"/>
</dbReference>
<dbReference type="InterPro" id="IPR013968">
    <property type="entry name" value="PKS_KR"/>
</dbReference>
<dbReference type="Proteomes" id="UP001604002">
    <property type="component" value="Unassembled WGS sequence"/>
</dbReference>
<dbReference type="PANTHER" id="PTHR43767">
    <property type="entry name" value="LONG-CHAIN-FATTY-ACID--COA LIGASE"/>
    <property type="match status" value="1"/>
</dbReference>
<dbReference type="InterPro" id="IPR036736">
    <property type="entry name" value="ACP-like_sf"/>
</dbReference>
<dbReference type="Gene3D" id="3.40.50.1820">
    <property type="entry name" value="alpha/beta hydrolase"/>
    <property type="match status" value="1"/>
</dbReference>
<protein>
    <submittedName>
        <fullName evidence="5">SDR family NAD(P)-dependent oxidoreductase</fullName>
    </submittedName>
</protein>
<dbReference type="SMART" id="SM00823">
    <property type="entry name" value="PKS_PP"/>
    <property type="match status" value="1"/>
</dbReference>
<dbReference type="InterPro" id="IPR057326">
    <property type="entry name" value="KR_dom"/>
</dbReference>
<evidence type="ECO:0000256" key="3">
    <source>
        <dbReference type="SAM" id="MobiDB-lite"/>
    </source>
</evidence>
<dbReference type="InterPro" id="IPR029058">
    <property type="entry name" value="AB_hydrolase_fold"/>
</dbReference>
<dbReference type="InterPro" id="IPR001031">
    <property type="entry name" value="Thioesterase"/>
</dbReference>
<dbReference type="SUPFAM" id="SSF47336">
    <property type="entry name" value="ACP-like"/>
    <property type="match status" value="1"/>
</dbReference>
<dbReference type="InterPro" id="IPR042099">
    <property type="entry name" value="ANL_N_sf"/>
</dbReference>
<dbReference type="Pfam" id="PF00501">
    <property type="entry name" value="AMP-binding"/>
    <property type="match status" value="2"/>
</dbReference>
<evidence type="ECO:0000259" key="4">
    <source>
        <dbReference type="PROSITE" id="PS50075"/>
    </source>
</evidence>
<sequence>MSIARDDSPAGAGTGLSAAQKRALLARLMAEGKGRAVAPAEGFVALFERQAGLTPDAPAVSDGRDGLTYGELNVRARAWAAALRGRGAGPGDGVGLGLARGPAFVAGLIGILKAGCAFLPLEPEDAPARLARLRASARFVLTQEGGAEASLVEARLVEASLVEASLATGDLAEAGTAAADLSAFALIAPERALLAVPERAVAERLAWLRQAFRLGAGDVSLCAASLHDISAVASLFWPLTVGAKVALAPVEREPAELAVLAHATGATCALLPAPALPLLDKTPLRLVFLDGDPPPGIAGPAGADAFTLWQVAEAGGPVMAQLVGEGAPLTGAPLRILDRHGQPVPLGGVGNLAVTPAPGLPEVASGARARQRADGRFERRPDGGRRVDAGGLRFSLAAIEAELRGHAGIAECRVLERVDTAGAPRLVAYIAPQGHGVPEAWPVHAERVLPLWQRPAAFVAVAALPLAEAGAVDDAALARLPVPDAFAAALWRQRLEHMDGIAEAAVVVQTLAPEPAFVTLPAVVPLPPPATVAPEPPPAPEGPWALADGGPLDLPADVPRTLTDALLRTAERAGDKGILFHGAGPSRQLTYAALLEEARRIAGGLRAAGLEPGDTAILQVPDLRAHLPAFWGCVLAGVQPVTVAVSATFAERTALVAKLINAWQLLGRPVVLAPAALAAPLAGLARFAGAAPQVLALEQLTAHAPLETVHAAAPEEVLFLQLSSGSTGTPKCIQITHGGVVAHIHATVRVNGYGADDVALNWLPMDHVVPMLTWHLRDVYLGCAQIQVETAAVLADPLLWLDMMDRHRVTRSWSPNFGFKLVSDALRQDPSRRFTLGHVRTLMNAGEQATLPVIAEFLALTAPFGIRAQAMQPAFGMAEACTCMTYETGFDPARSVHWIHKASLGGRLRPVAADVPEAVSFIRLGPPVPGVAIRIVDGAGALVPEVVIGRFQIKGGVITPGYLRNAAANAEAFVGDGWFNSGDLGFIRDGNLALTGREKELIIVNGANFYCYEIEDLVNAVDGVQPTFAAACAVPDAATGSEALALFFSPRPEADAPEVADAIRAAVTGRLGIAPAHVTAIPQPDFPKTTSGKIQRMQLRAQLMAQLAQGAGARTVPAWFHAETWVRRDLDAEPVPPRGVVLLGGPDALAAALARALEREGVPVVSAGAEACGAIPAALGEAGAAPGARAAMVVDLRPLVPVPAGETLDAFRTRAGLELAATLALLQQMGRGREGRPVALTLVTRGGAGSGEGIDPARAALRGLLRTAAQEMPGLSCRQIDVSGLDAAPDLMARLAREIRAPDGEAEVALRPAGRFVPRLEAVDPGRSPRDPALRLKTGGRYLVTGGTGGIGHALASHLAARCRAKLLLVGRSAAGHMPDGPDLLTRAVDVTDADALEAAIRAAEARFGGPLDGAFHLAGIAPAGPLADETPEGLAAAFAPKAMGARVVVEAMGRRPGGFVVLWSSVNAIFGGAEAGAYAAANAALAGMAGEGTRVLCLHWSRWQDLGMSAPAGDDTGAAEFAAARGFRTLPVEDALASLDAALALGASPLSIGLDGASPFVRARVRQPVRPLHGLAGFVVPRSGAVLATPANDDVADRFGTPIPFPLRLLDALPRSADGTIDTEALSRHDGTALAVPGGHDAVEAQLAAIWSTLLKRPNIAADDNFFTSGGHSLVAAGLVHRVREAFGVDLPLRILFEAPTLRGMARWIAANASAEADRRPLPDCLVPVQPEGARPPLFCVHPAGGSPWCYLFLADHLGRDQPLYGFQAPGLIDDTPPLSTVEEMARLYVEAMRVRQPTGPYHVAAWSSGGPVAFEMARLLEEGGERVATLAFLDCAVMETENFVRSRDPLRHVKALWRMGTFVTQVRLPRSYGDLAALARLIGLSLPANFRDVRLDRSFWAGVGRSLRIFNLNTTMGYRYCPSRIAAGAVLFRAGSSQGADDPLEAELRSHVAGGVVRVDLPGNHMSIILDPEGAAALAARLKPFLDGEAGARKGEGV</sequence>
<comment type="caution">
    <text evidence="5">The sequence shown here is derived from an EMBL/GenBank/DDBJ whole genome shotgun (WGS) entry which is preliminary data.</text>
</comment>
<reference evidence="5 6" key="1">
    <citation type="submission" date="2024-02" db="EMBL/GenBank/DDBJ databases">
        <title>Expansion and revision of Xanthobacter and proposal of Roseixanthobacter gen. nov.</title>
        <authorList>
            <person name="Soltysiak M.P.M."/>
            <person name="Jalihal A."/>
            <person name="Ory A."/>
            <person name="Chrisophersen C."/>
            <person name="Lee A.D."/>
            <person name="Boulton J."/>
            <person name="Springer M."/>
        </authorList>
    </citation>
    <scope>NUCLEOTIDE SEQUENCE [LARGE SCALE GENOMIC DNA]</scope>
    <source>
        <strain evidence="5 6">23A</strain>
    </source>
</reference>
<proteinExistence type="predicted"/>
<organism evidence="5 6">
    <name type="scientific">Xanthobacter oligotrophicus</name>
    <dbReference type="NCBI Taxonomy" id="2607286"/>
    <lineage>
        <taxon>Bacteria</taxon>
        <taxon>Pseudomonadati</taxon>
        <taxon>Pseudomonadota</taxon>
        <taxon>Alphaproteobacteria</taxon>
        <taxon>Hyphomicrobiales</taxon>
        <taxon>Xanthobacteraceae</taxon>
        <taxon>Xanthobacter</taxon>
    </lineage>
</organism>
<dbReference type="Gene3D" id="3.30.300.30">
    <property type="match status" value="2"/>
</dbReference>
<dbReference type="SMART" id="SM00822">
    <property type="entry name" value="PKS_KR"/>
    <property type="match status" value="1"/>
</dbReference>
<feature type="domain" description="Carrier" evidence="4">
    <location>
        <begin position="1639"/>
        <end position="1714"/>
    </location>
</feature>
<keyword evidence="1" id="KW-0596">Phosphopantetheine</keyword>
<evidence type="ECO:0000256" key="1">
    <source>
        <dbReference type="ARBA" id="ARBA00022450"/>
    </source>
</evidence>
<name>A0ABW6ZU99_9HYPH</name>
<dbReference type="PROSITE" id="PS50075">
    <property type="entry name" value="CARRIER"/>
    <property type="match status" value="1"/>
</dbReference>
<dbReference type="Pfam" id="PF00975">
    <property type="entry name" value="Thioesterase"/>
    <property type="match status" value="1"/>
</dbReference>
<dbReference type="SUPFAM" id="SSF56801">
    <property type="entry name" value="Acetyl-CoA synthetase-like"/>
    <property type="match status" value="2"/>
</dbReference>
<dbReference type="Gene3D" id="3.40.50.980">
    <property type="match status" value="1"/>
</dbReference>
<dbReference type="Gene3D" id="1.10.1200.10">
    <property type="entry name" value="ACP-like"/>
    <property type="match status" value="1"/>
</dbReference>
<dbReference type="Pfam" id="PF00550">
    <property type="entry name" value="PP-binding"/>
    <property type="match status" value="1"/>
</dbReference>
<dbReference type="InterPro" id="IPR009081">
    <property type="entry name" value="PP-bd_ACP"/>
</dbReference>
<evidence type="ECO:0000256" key="2">
    <source>
        <dbReference type="ARBA" id="ARBA00022553"/>
    </source>
</evidence>
<dbReference type="InterPro" id="IPR050237">
    <property type="entry name" value="ATP-dep_AMP-bd_enzyme"/>
</dbReference>
<keyword evidence="2" id="KW-0597">Phosphoprotein</keyword>
<dbReference type="InterPro" id="IPR000873">
    <property type="entry name" value="AMP-dep_synth/lig_dom"/>
</dbReference>
<dbReference type="InterPro" id="IPR006162">
    <property type="entry name" value="Ppantetheine_attach_site"/>
</dbReference>
<dbReference type="RefSeq" id="WP_393992107.1">
    <property type="nucleotide sequence ID" value="NZ_JBAFVH010000004.1"/>
</dbReference>
<keyword evidence="6" id="KW-1185">Reference proteome</keyword>
<dbReference type="SUPFAM" id="SSF53474">
    <property type="entry name" value="alpha/beta-Hydrolases"/>
    <property type="match status" value="1"/>
</dbReference>
<dbReference type="Pfam" id="PF08659">
    <property type="entry name" value="KR"/>
    <property type="match status" value="1"/>
</dbReference>
<gene>
    <name evidence="5" type="ORF">V5F32_08515</name>
</gene>
<accession>A0ABW6ZU99</accession>
<dbReference type="Gene3D" id="3.40.50.12780">
    <property type="entry name" value="N-terminal domain of ligase-like"/>
    <property type="match status" value="2"/>
</dbReference>
<dbReference type="PANTHER" id="PTHR43767:SF1">
    <property type="entry name" value="NONRIBOSOMAL PEPTIDE SYNTHASE PES1 (EUROFUNG)-RELATED"/>
    <property type="match status" value="1"/>
</dbReference>
<dbReference type="PROSITE" id="PS00012">
    <property type="entry name" value="PHOSPHOPANTETHEINE"/>
    <property type="match status" value="1"/>
</dbReference>
<dbReference type="InterPro" id="IPR020806">
    <property type="entry name" value="PKS_PP-bd"/>
</dbReference>